<protein>
    <submittedName>
        <fullName evidence="6">Thiosulfate dehydrogenase [quinone] large subunit</fullName>
    </submittedName>
</protein>
<evidence type="ECO:0000256" key="4">
    <source>
        <dbReference type="ARBA" id="ARBA00023136"/>
    </source>
</evidence>
<keyword evidence="2 5" id="KW-0812">Transmembrane</keyword>
<dbReference type="InterPro" id="IPR032808">
    <property type="entry name" value="DoxX"/>
</dbReference>
<feature type="transmembrane region" description="Helical" evidence="5">
    <location>
        <begin position="45"/>
        <end position="70"/>
    </location>
</feature>
<sequence length="132" mass="14585">MENNAIVFLLLRLAVAASMFGHGLVRLPKLNGFSTWMVKSFEKSMLPDFMVVPFSYALPIAEFVIGLLLLAGLFTRISLIGGGIVMVILIFGTAMIENWDALPSQLIHAAFFAVLLAFIRYNTIAVDHLIKK</sequence>
<dbReference type="AlphaFoldDB" id="A0A2P8HRN3"/>
<dbReference type="EMBL" id="PYAW01000001">
    <property type="protein sequence ID" value="PSL48889.1"/>
    <property type="molecule type" value="Genomic_DNA"/>
</dbReference>
<keyword evidence="7" id="KW-1185">Reference proteome</keyword>
<evidence type="ECO:0000256" key="3">
    <source>
        <dbReference type="ARBA" id="ARBA00022989"/>
    </source>
</evidence>
<dbReference type="Proteomes" id="UP000240971">
    <property type="component" value="Unassembled WGS sequence"/>
</dbReference>
<name>A0A2P8HRN3_CHINA</name>
<accession>A0A2P8HRN3</accession>
<evidence type="ECO:0000256" key="1">
    <source>
        <dbReference type="ARBA" id="ARBA00004141"/>
    </source>
</evidence>
<keyword evidence="3 5" id="KW-1133">Transmembrane helix</keyword>
<organism evidence="6 7">
    <name type="scientific">Chitinophaga niastensis</name>
    <dbReference type="NCBI Taxonomy" id="536980"/>
    <lineage>
        <taxon>Bacteria</taxon>
        <taxon>Pseudomonadati</taxon>
        <taxon>Bacteroidota</taxon>
        <taxon>Chitinophagia</taxon>
        <taxon>Chitinophagales</taxon>
        <taxon>Chitinophagaceae</taxon>
        <taxon>Chitinophaga</taxon>
    </lineage>
</organism>
<evidence type="ECO:0000313" key="6">
    <source>
        <dbReference type="EMBL" id="PSL48889.1"/>
    </source>
</evidence>
<comment type="subcellular location">
    <subcellularLocation>
        <location evidence="1">Membrane</location>
        <topology evidence="1">Multi-pass membrane protein</topology>
    </subcellularLocation>
</comment>
<comment type="caution">
    <text evidence="6">The sequence shown here is derived from an EMBL/GenBank/DDBJ whole genome shotgun (WGS) entry which is preliminary data.</text>
</comment>
<evidence type="ECO:0000256" key="2">
    <source>
        <dbReference type="ARBA" id="ARBA00022692"/>
    </source>
</evidence>
<evidence type="ECO:0000313" key="7">
    <source>
        <dbReference type="Proteomes" id="UP000240971"/>
    </source>
</evidence>
<dbReference type="GO" id="GO:0016020">
    <property type="term" value="C:membrane"/>
    <property type="evidence" value="ECO:0007669"/>
    <property type="project" value="UniProtKB-SubCell"/>
</dbReference>
<evidence type="ECO:0000256" key="5">
    <source>
        <dbReference type="SAM" id="Phobius"/>
    </source>
</evidence>
<proteinExistence type="predicted"/>
<gene>
    <name evidence="6" type="ORF">CLV51_101218</name>
</gene>
<dbReference type="OrthoDB" id="4732370at2"/>
<dbReference type="Pfam" id="PF07681">
    <property type="entry name" value="DoxX"/>
    <property type="match status" value="1"/>
</dbReference>
<feature type="transmembrane region" description="Helical" evidence="5">
    <location>
        <begin position="102"/>
        <end position="122"/>
    </location>
</feature>
<feature type="transmembrane region" description="Helical" evidence="5">
    <location>
        <begin position="77"/>
        <end position="96"/>
    </location>
</feature>
<reference evidence="6 7" key="1">
    <citation type="submission" date="2018-03" db="EMBL/GenBank/DDBJ databases">
        <title>Genomic Encyclopedia of Archaeal and Bacterial Type Strains, Phase II (KMG-II): from individual species to whole genera.</title>
        <authorList>
            <person name="Goeker M."/>
        </authorList>
    </citation>
    <scope>NUCLEOTIDE SEQUENCE [LARGE SCALE GENOMIC DNA]</scope>
    <source>
        <strain evidence="6 7">DSM 24859</strain>
    </source>
</reference>
<keyword evidence="4 5" id="KW-0472">Membrane</keyword>
<dbReference type="RefSeq" id="WP_106526162.1">
    <property type="nucleotide sequence ID" value="NZ_PYAW01000001.1"/>
</dbReference>